<evidence type="ECO:0000256" key="3">
    <source>
        <dbReference type="SAM" id="MobiDB-lite"/>
    </source>
</evidence>
<dbReference type="InterPro" id="IPR000477">
    <property type="entry name" value="RT_dom"/>
</dbReference>
<dbReference type="EMBL" id="CP086358">
    <property type="protein sequence ID" value="UNI20055.1"/>
    <property type="molecule type" value="Genomic_DNA"/>
</dbReference>
<dbReference type="InterPro" id="IPR036691">
    <property type="entry name" value="Endo/exonu/phosph_ase_sf"/>
</dbReference>
<reference evidence="10" key="1">
    <citation type="submission" date="2021-11" db="EMBL/GenBank/DDBJ databases">
        <title>Purpureocillium_takamizusanense_genome.</title>
        <authorList>
            <person name="Nguyen N.-H."/>
        </authorList>
    </citation>
    <scope>NUCLEOTIDE SEQUENCE</scope>
    <source>
        <strain evidence="10">PT3</strain>
    </source>
</reference>
<dbReference type="Gene3D" id="3.60.10.10">
    <property type="entry name" value="Endonuclease/exonuclease/phosphatase"/>
    <property type="match status" value="1"/>
</dbReference>
<feature type="domain" description="Reverse transcriptase" evidence="4">
    <location>
        <begin position="490"/>
        <end position="766"/>
    </location>
</feature>
<dbReference type="CDD" id="cd01650">
    <property type="entry name" value="RT_nLTR_like"/>
    <property type="match status" value="1"/>
</dbReference>
<dbReference type="Pfam" id="PF00075">
    <property type="entry name" value="RNase_H"/>
    <property type="match status" value="1"/>
</dbReference>
<dbReference type="Proteomes" id="UP000829364">
    <property type="component" value="Chromosome 6"/>
</dbReference>
<evidence type="ECO:0000259" key="5">
    <source>
        <dbReference type="PROSITE" id="PS50879"/>
    </source>
</evidence>
<dbReference type="PANTHER" id="PTHR33481:SF1">
    <property type="entry name" value="ENDONUCLEASE_EXONUCLEASE_PHOSPHATASE DOMAIN-CONTAINING PROTEIN-RELATED"/>
    <property type="match status" value="1"/>
</dbReference>
<protein>
    <recommendedName>
        <fullName evidence="12">Reverse transcriptase</fullName>
    </recommendedName>
</protein>
<evidence type="ECO:0000313" key="11">
    <source>
        <dbReference type="Proteomes" id="UP000829364"/>
    </source>
</evidence>
<evidence type="ECO:0000313" key="7">
    <source>
        <dbReference type="EMBL" id="UNI15351.1"/>
    </source>
</evidence>
<dbReference type="Pfam" id="PF00078">
    <property type="entry name" value="RVT_1"/>
    <property type="match status" value="1"/>
</dbReference>
<dbReference type="Proteomes" id="UP000829364">
    <property type="component" value="Chromosome 2"/>
</dbReference>
<dbReference type="GO" id="GO:0003676">
    <property type="term" value="F:nucleic acid binding"/>
    <property type="evidence" value="ECO:0007669"/>
    <property type="project" value="InterPro"/>
</dbReference>
<dbReference type="Gene3D" id="3.30.420.10">
    <property type="entry name" value="Ribonuclease H-like superfamily/Ribonuclease H"/>
    <property type="match status" value="1"/>
</dbReference>
<dbReference type="SUPFAM" id="SSF53098">
    <property type="entry name" value="Ribonuclease H-like"/>
    <property type="match status" value="1"/>
</dbReference>
<evidence type="ECO:0008006" key="12">
    <source>
        <dbReference type="Google" id="ProtNLM"/>
    </source>
</evidence>
<dbReference type="InterPro" id="IPR036397">
    <property type="entry name" value="RNaseH_sf"/>
</dbReference>
<sequence length="1276" mass="144691">MITEKTLTILQYNVRKSKDTVMATLLRDPRIREYDVLAIQEPWRNPFSATTHQPAKELFHLCYPSTEEGETARVCFFVNKRIDHSTWHFHEVNKDLCTLVLETQQDETNKIVIHNIYNPTRVQGDRRSILPQLKAELEARNTEEQVIVGDFNLHHECWGGSDIQRPDVESQELLEIMDEFSLTSHLPAGTITYEEAERRSTIDLSLTTVGLVDRLIKCEIDQGISHDSDHLPIITALDLTVVPLQPRTRMIWKAVDEATFTKTLRRRLPPLRRPRTKTALDAYVDEITTSLLAAIDESVPRSHPSNKSKAGWDEECKTILAETKRLRRIYSRYHDEASWEAYRIARNEKKRVISKALRKAHRERVEQAAESPESLWRIAKWARTRQSQTPTVTPALTDPTTAATAITPNEKADLLRKALFPKPPEASLEDIDNAAYDSQILLPKISEQEVDDAIRTAASFKAPGPDGIVNRALQIAAPWIRTHLTRIYNQSLALGYCPQHFRNSTTVVLRKPGKDNYTVPKAYRPIALLNTIGKIMDAIIATRLSYLAETYQLLPATHMGGRKLRSTEHALHFVIDKIYEAWNQRGKVASLLLLDVSGAFDNVSHKRLLHNLRKRRVDERTVRWIASFLRERQTELCIDGFRSEPYILTTGEPQGSPLSPILYLFYNADLLDRCNQAENTAATGFIDDVAILAWADTTEETCEMLQTALQRADDWASSHASIFAPDKFQLTHFTRATSRIDTSKPVQTRWGEIRPKPTCKYLGLTMDASLRWKQHVDEIERKVSNTIAALTSLGNSAWGVKTRDMRVIYRGVAVPQMMYACSAWSNAGWGGKGYTNRTIKKLQSLQGRAARAISGAYKATSLPALDVEMHLLPVEEQIWKHNVEALGRTNTGVCRVADTMQTCRRKATPREAISHGIQARHGPDMDKQERIEPFVTPPWWQGLRVYIEDTAEKARKIHLHLMRRETAALHIYTDGSGINGKIGAAAVCPTTQQTRSSYMGDEETSTVYAGELQGISLALQIAQQDRTAGYRRSKVLIYTDNQAAIRSSAKPKGKSGSYLLKRIATQTIALREQGLPVEIRWIPAHSGVQGNEDADKAAKEATGWRERGPAGPRAEMPADIYSLHSTLKTWAHKEAKRTWAAKWAAEERGRTSYRYTPKPTKKVLQLHDGLSKRQSALLVQMRTEKIGLNDFLFNRRVPDATDASCPCWEGRQTVSHVLLRCRKYRQLRHQELGHLPGRHDLRDILNERKAAAKAIKFMELTEILGQFRIASQTRQS</sequence>
<dbReference type="PROSITE" id="PS50879">
    <property type="entry name" value="RNASE_H_1"/>
    <property type="match status" value="1"/>
</dbReference>
<dbReference type="Proteomes" id="UP000829364">
    <property type="component" value="Chromosome 1"/>
</dbReference>
<feature type="region of interest" description="Disordered" evidence="3">
    <location>
        <begin position="1088"/>
        <end position="1116"/>
    </location>
</feature>
<comment type="subcellular location">
    <subcellularLocation>
        <location evidence="1">Mitochondrion</location>
    </subcellularLocation>
</comment>
<keyword evidence="2" id="KW-0496">Mitochondrion</keyword>
<accession>A0A9Q8VED3</accession>
<organism evidence="10 11">
    <name type="scientific">Purpureocillium takamizusanense</name>
    <dbReference type="NCBI Taxonomy" id="2060973"/>
    <lineage>
        <taxon>Eukaryota</taxon>
        <taxon>Fungi</taxon>
        <taxon>Dikarya</taxon>
        <taxon>Ascomycota</taxon>
        <taxon>Pezizomycotina</taxon>
        <taxon>Sordariomycetes</taxon>
        <taxon>Hypocreomycetidae</taxon>
        <taxon>Hypocreales</taxon>
        <taxon>Ophiocordycipitaceae</taxon>
        <taxon>Purpureocillium</taxon>
    </lineage>
</organism>
<proteinExistence type="predicted"/>
<dbReference type="InterPro" id="IPR005135">
    <property type="entry name" value="Endo/exonuclease/phosphatase"/>
</dbReference>
<evidence type="ECO:0000313" key="6">
    <source>
        <dbReference type="EMBL" id="UNI14825.1"/>
    </source>
</evidence>
<dbReference type="EMBL" id="CP086361">
    <property type="protein sequence ID" value="UNI22176.1"/>
    <property type="molecule type" value="Genomic_DNA"/>
</dbReference>
<feature type="compositionally biased region" description="Basic and acidic residues" evidence="3">
    <location>
        <begin position="1093"/>
        <end position="1108"/>
    </location>
</feature>
<dbReference type="EMBL" id="CP086355">
    <property type="protein sequence ID" value="UNI15351.1"/>
    <property type="molecule type" value="Genomic_DNA"/>
</dbReference>
<dbReference type="PROSITE" id="PS50878">
    <property type="entry name" value="RT_POL"/>
    <property type="match status" value="1"/>
</dbReference>
<dbReference type="SUPFAM" id="SSF56219">
    <property type="entry name" value="DNase I-like"/>
    <property type="match status" value="1"/>
</dbReference>
<feature type="domain" description="RNase H type-1" evidence="5">
    <location>
        <begin position="965"/>
        <end position="1103"/>
    </location>
</feature>
<dbReference type="SUPFAM" id="SSF56672">
    <property type="entry name" value="DNA/RNA polymerases"/>
    <property type="match status" value="1"/>
</dbReference>
<dbReference type="GeneID" id="72072751"/>
<name>A0A9Q8VED3_9HYPO</name>
<evidence type="ECO:0000259" key="4">
    <source>
        <dbReference type="PROSITE" id="PS50878"/>
    </source>
</evidence>
<dbReference type="EMBL" id="CP086354">
    <property type="protein sequence ID" value="UNI14825.1"/>
    <property type="molecule type" value="Genomic_DNA"/>
</dbReference>
<dbReference type="Proteomes" id="UP000829364">
    <property type="component" value="Chromosome 5"/>
</dbReference>
<evidence type="ECO:0000256" key="1">
    <source>
        <dbReference type="ARBA" id="ARBA00004173"/>
    </source>
</evidence>
<evidence type="ECO:0000313" key="10">
    <source>
        <dbReference type="EMBL" id="UNI22176.1"/>
    </source>
</evidence>
<dbReference type="GO" id="GO:0005739">
    <property type="term" value="C:mitochondrion"/>
    <property type="evidence" value="ECO:0007669"/>
    <property type="project" value="UniProtKB-SubCell"/>
</dbReference>
<gene>
    <name evidence="6" type="ORF">JDV02_010834</name>
    <name evidence="7" type="ORF">JDV02_010842</name>
    <name evidence="8" type="ORF">JDV02_010858</name>
    <name evidence="9" type="ORF">JDV02_010865</name>
    <name evidence="10" type="ORF">JDV02_010874</name>
</gene>
<dbReference type="RefSeq" id="XP_047838306.1">
    <property type="nucleotide sequence ID" value="XM_047992571.1"/>
</dbReference>
<dbReference type="KEGG" id="ptkz:JDV02_010834"/>
<dbReference type="InterPro" id="IPR043502">
    <property type="entry name" value="DNA/RNA_pol_sf"/>
</dbReference>
<evidence type="ECO:0000313" key="9">
    <source>
        <dbReference type="EMBL" id="UNI20842.1"/>
    </source>
</evidence>
<dbReference type="EMBL" id="CP086359">
    <property type="protein sequence ID" value="UNI20842.1"/>
    <property type="molecule type" value="Genomic_DNA"/>
</dbReference>
<dbReference type="AlphaFoldDB" id="A0A9Q8VED3"/>
<dbReference type="CDD" id="cd09276">
    <property type="entry name" value="Rnase_HI_RT_non_LTR"/>
    <property type="match status" value="1"/>
</dbReference>
<evidence type="ECO:0000256" key="2">
    <source>
        <dbReference type="ARBA" id="ARBA00023128"/>
    </source>
</evidence>
<dbReference type="PANTHER" id="PTHR33481">
    <property type="entry name" value="REVERSE TRANSCRIPTASE"/>
    <property type="match status" value="1"/>
</dbReference>
<dbReference type="InterPro" id="IPR012337">
    <property type="entry name" value="RNaseH-like_sf"/>
</dbReference>
<dbReference type="Pfam" id="PF14529">
    <property type="entry name" value="Exo_endo_phos_2"/>
    <property type="match status" value="1"/>
</dbReference>
<dbReference type="GO" id="GO:0004523">
    <property type="term" value="F:RNA-DNA hybrid ribonuclease activity"/>
    <property type="evidence" value="ECO:0007669"/>
    <property type="project" value="InterPro"/>
</dbReference>
<dbReference type="Proteomes" id="UP000829364">
    <property type="component" value="Chromosome 8"/>
</dbReference>
<evidence type="ECO:0000313" key="8">
    <source>
        <dbReference type="EMBL" id="UNI20055.1"/>
    </source>
</evidence>
<keyword evidence="11" id="KW-1185">Reference proteome</keyword>
<dbReference type="InterPro" id="IPR002156">
    <property type="entry name" value="RNaseH_domain"/>
</dbReference>
<dbReference type="OrthoDB" id="4927418at2759"/>